<dbReference type="RefSeq" id="WP_068993197.1">
    <property type="nucleotide sequence ID" value="NZ_CP012418.1"/>
</dbReference>
<evidence type="ECO:0000313" key="1">
    <source>
        <dbReference type="EMBL" id="AOE50640.1"/>
    </source>
</evidence>
<dbReference type="AlphaFoldDB" id="A0A1B3BCX5"/>
<keyword evidence="2" id="KW-1185">Reference proteome</keyword>
<proteinExistence type="predicted"/>
<dbReference type="EMBL" id="CP012418">
    <property type="protein sequence ID" value="AOE50640.1"/>
    <property type="molecule type" value="Genomic_DNA"/>
</dbReference>
<protein>
    <submittedName>
        <fullName evidence="1">Uncharacterized protein</fullName>
    </submittedName>
</protein>
<dbReference type="KEGG" id="ksd:KS2013_1931"/>
<dbReference type="OrthoDB" id="8030924at2"/>
<sequence>MRNTDKPLIVQNKVTSGSWGKTRDLLLLQVKLWCDAVRDFALMPVALICYILDLKSNSEDRVYWERLMKWGRRSDEHINLFHHDSFEQKKTVTVDDVADIVEDVLKSGVKGSTNTQQVVETVKQQIRARFGKE</sequence>
<organism evidence="1 2">
    <name type="scientific">Kangiella sediminilitoris</name>
    <dbReference type="NCBI Taxonomy" id="1144748"/>
    <lineage>
        <taxon>Bacteria</taxon>
        <taxon>Pseudomonadati</taxon>
        <taxon>Pseudomonadota</taxon>
        <taxon>Gammaproteobacteria</taxon>
        <taxon>Kangiellales</taxon>
        <taxon>Kangiellaceae</taxon>
        <taxon>Kangiella</taxon>
    </lineage>
</organism>
<dbReference type="Proteomes" id="UP000094147">
    <property type="component" value="Chromosome"/>
</dbReference>
<evidence type="ECO:0000313" key="2">
    <source>
        <dbReference type="Proteomes" id="UP000094147"/>
    </source>
</evidence>
<reference evidence="2" key="1">
    <citation type="submission" date="2015-08" db="EMBL/GenBank/DDBJ databases">
        <authorList>
            <person name="Kim K.M."/>
        </authorList>
    </citation>
    <scope>NUCLEOTIDE SEQUENCE [LARGE SCALE GENOMIC DNA]</scope>
    <source>
        <strain evidence="2">KCTC 23892</strain>
    </source>
</reference>
<gene>
    <name evidence="1" type="ORF">KS2013_1931</name>
</gene>
<dbReference type="STRING" id="1144748.KS2013_1931"/>
<name>A0A1B3BCX5_9GAMM</name>
<accession>A0A1B3BCX5</accession>